<comment type="caution">
    <text evidence="1">The sequence shown here is derived from an EMBL/GenBank/DDBJ whole genome shotgun (WGS) entry which is preliminary data.</text>
</comment>
<reference evidence="1 2" key="1">
    <citation type="submission" date="2024-04" db="EMBL/GenBank/DDBJ databases">
        <title>Defined microbial consortia suppress multidrug-resistant proinflammatory Enterobacteriaceae via ecological control.</title>
        <authorList>
            <person name="Furuichi M."/>
            <person name="Kawaguchi T."/>
            <person name="Pust M."/>
            <person name="Yasuma K."/>
            <person name="Plichta D."/>
            <person name="Hasegawa N."/>
            <person name="Ohya T."/>
            <person name="Bhattarai S."/>
            <person name="Sasajima S."/>
            <person name="Aoto Y."/>
            <person name="Tuganbaev T."/>
            <person name="Yaginuma M."/>
            <person name="Ueda M."/>
            <person name="Okahashi N."/>
            <person name="Amafuji K."/>
            <person name="Kiridooshi Y."/>
            <person name="Sugita K."/>
            <person name="Strazar M."/>
            <person name="Skelly A."/>
            <person name="Suda W."/>
            <person name="Hattori M."/>
            <person name="Nakamoto N."/>
            <person name="Caballero S."/>
            <person name="Norman J."/>
            <person name="Olle B."/>
            <person name="Tanoue T."/>
            <person name="Arita M."/>
            <person name="Bucci V."/>
            <person name="Atarashi K."/>
            <person name="Xavier R."/>
            <person name="Honda K."/>
        </authorList>
    </citation>
    <scope>NUCLEOTIDE SEQUENCE [LARGE SCALE GENOMIC DNA]</scope>
    <source>
        <strain evidence="2">k04-0078-D8-1</strain>
    </source>
</reference>
<protein>
    <recommendedName>
        <fullName evidence="3">Transposase</fullName>
    </recommendedName>
</protein>
<organism evidence="1 2">
    <name type="scientific">Blautia hominis</name>
    <dbReference type="NCBI Taxonomy" id="2025493"/>
    <lineage>
        <taxon>Bacteria</taxon>
        <taxon>Bacillati</taxon>
        <taxon>Bacillota</taxon>
        <taxon>Clostridia</taxon>
        <taxon>Lachnospirales</taxon>
        <taxon>Lachnospiraceae</taxon>
        <taxon>Blautia</taxon>
    </lineage>
</organism>
<evidence type="ECO:0000313" key="1">
    <source>
        <dbReference type="EMBL" id="GAA6412044.1"/>
    </source>
</evidence>
<gene>
    <name evidence="1" type="ORF">K040078D81_61610</name>
</gene>
<proteinExistence type="predicted"/>
<dbReference type="Proteomes" id="UP001600943">
    <property type="component" value="Unassembled WGS sequence"/>
</dbReference>
<dbReference type="RefSeq" id="WP_256162415.1">
    <property type="nucleotide sequence ID" value="NZ_BAABYW010000003.1"/>
</dbReference>
<keyword evidence="2" id="KW-1185">Reference proteome</keyword>
<evidence type="ECO:0008006" key="3">
    <source>
        <dbReference type="Google" id="ProtNLM"/>
    </source>
</evidence>
<evidence type="ECO:0000313" key="2">
    <source>
        <dbReference type="Proteomes" id="UP001600943"/>
    </source>
</evidence>
<name>A0ABQ0BKS3_9FIRM</name>
<dbReference type="EMBL" id="BAABYW010000003">
    <property type="protein sequence ID" value="GAA6412044.1"/>
    <property type="molecule type" value="Genomic_DNA"/>
</dbReference>
<accession>A0ABQ0BKS3</accession>
<sequence>MNEAKVFADGFQISFAEEKELLGFLHNRSQTSKWMRKPTKELQLVPIEKLRQTKAAIGDTEVLSDTEKNTQLMLKTKEAYYPVRDCAIKTILNRAGISGSGLNRLDKKNYARVINMCLQTAKGVSLIRVADSKISAIHGGDYCDYKILDTEAIFRETILHLEKEFPGFRYIPESGSYDHTTVTAMWELTGQPELVKLYQEALDAHKVSQKIYAPALRLSTSDVAAKSVTLYPMLLCEGNNQTINLGHPIRLQHRGDSDIQKFRIQLQQLYTRYKDAVTNIMELLDIEIKYPVNCFIGIMKELRIGKKIGSRALELYVAQHGEGPATAHQLYYALNEAVFFAACNGIQGTRLLKLEEQITKALTYDWEQYDLFGTVSW</sequence>